<evidence type="ECO:0000313" key="4">
    <source>
        <dbReference type="Proteomes" id="UP000244005"/>
    </source>
</evidence>
<feature type="compositionally biased region" description="Polar residues" evidence="2">
    <location>
        <begin position="25"/>
        <end position="43"/>
    </location>
</feature>
<feature type="region of interest" description="Disordered" evidence="2">
    <location>
        <begin position="22"/>
        <end position="70"/>
    </location>
</feature>
<dbReference type="Gramene" id="Mp6g07640.2">
    <property type="protein sequence ID" value="Mp6g07640.2.cds"/>
    <property type="gene ID" value="Mp6g07640"/>
</dbReference>
<evidence type="ECO:0000313" key="3">
    <source>
        <dbReference type="EMBL" id="PTQ38143.1"/>
    </source>
</evidence>
<dbReference type="GO" id="GO:0048487">
    <property type="term" value="F:beta-tubulin binding"/>
    <property type="evidence" value="ECO:0007669"/>
    <property type="project" value="InterPro"/>
</dbReference>
<name>A0A2R6WWB8_MARPO</name>
<dbReference type="OrthoDB" id="444379at2759"/>
<proteinExistence type="predicted"/>
<reference evidence="4" key="1">
    <citation type="journal article" date="2017" name="Cell">
        <title>Insights into land plant evolution garnered from the Marchantia polymorpha genome.</title>
        <authorList>
            <person name="Bowman J.L."/>
            <person name="Kohchi T."/>
            <person name="Yamato K.T."/>
            <person name="Jenkins J."/>
            <person name="Shu S."/>
            <person name="Ishizaki K."/>
            <person name="Yamaoka S."/>
            <person name="Nishihama R."/>
            <person name="Nakamura Y."/>
            <person name="Berger F."/>
            <person name="Adam C."/>
            <person name="Aki S.S."/>
            <person name="Althoff F."/>
            <person name="Araki T."/>
            <person name="Arteaga-Vazquez M.A."/>
            <person name="Balasubrmanian S."/>
            <person name="Barry K."/>
            <person name="Bauer D."/>
            <person name="Boehm C.R."/>
            <person name="Briginshaw L."/>
            <person name="Caballero-Perez J."/>
            <person name="Catarino B."/>
            <person name="Chen F."/>
            <person name="Chiyoda S."/>
            <person name="Chovatia M."/>
            <person name="Davies K.M."/>
            <person name="Delmans M."/>
            <person name="Demura T."/>
            <person name="Dierschke T."/>
            <person name="Dolan L."/>
            <person name="Dorantes-Acosta A.E."/>
            <person name="Eklund D.M."/>
            <person name="Florent S.N."/>
            <person name="Flores-Sandoval E."/>
            <person name="Fujiyama A."/>
            <person name="Fukuzawa H."/>
            <person name="Galik B."/>
            <person name="Grimanelli D."/>
            <person name="Grimwood J."/>
            <person name="Grossniklaus U."/>
            <person name="Hamada T."/>
            <person name="Haseloff J."/>
            <person name="Hetherington A.J."/>
            <person name="Higo A."/>
            <person name="Hirakawa Y."/>
            <person name="Hundley H.N."/>
            <person name="Ikeda Y."/>
            <person name="Inoue K."/>
            <person name="Inoue S.I."/>
            <person name="Ishida S."/>
            <person name="Jia Q."/>
            <person name="Kakita M."/>
            <person name="Kanazawa T."/>
            <person name="Kawai Y."/>
            <person name="Kawashima T."/>
            <person name="Kennedy M."/>
            <person name="Kinose K."/>
            <person name="Kinoshita T."/>
            <person name="Kohara Y."/>
            <person name="Koide E."/>
            <person name="Komatsu K."/>
            <person name="Kopischke S."/>
            <person name="Kubo M."/>
            <person name="Kyozuka J."/>
            <person name="Lagercrantz U."/>
            <person name="Lin S.S."/>
            <person name="Lindquist E."/>
            <person name="Lipzen A.M."/>
            <person name="Lu C.W."/>
            <person name="De Luna E."/>
            <person name="Martienssen R.A."/>
            <person name="Minamino N."/>
            <person name="Mizutani M."/>
            <person name="Mizutani M."/>
            <person name="Mochizuki N."/>
            <person name="Monte I."/>
            <person name="Mosher R."/>
            <person name="Nagasaki H."/>
            <person name="Nakagami H."/>
            <person name="Naramoto S."/>
            <person name="Nishitani K."/>
            <person name="Ohtani M."/>
            <person name="Okamoto T."/>
            <person name="Okumura M."/>
            <person name="Phillips J."/>
            <person name="Pollak B."/>
            <person name="Reinders A."/>
            <person name="Rovekamp M."/>
            <person name="Sano R."/>
            <person name="Sawa S."/>
            <person name="Schmid M.W."/>
            <person name="Shirakawa M."/>
            <person name="Solano R."/>
            <person name="Spunde A."/>
            <person name="Suetsugu N."/>
            <person name="Sugano S."/>
            <person name="Sugiyama A."/>
            <person name="Sun R."/>
            <person name="Suzuki Y."/>
            <person name="Takenaka M."/>
            <person name="Takezawa D."/>
            <person name="Tomogane H."/>
            <person name="Tsuzuki M."/>
            <person name="Ueda T."/>
            <person name="Umeda M."/>
            <person name="Ward J.M."/>
            <person name="Watanabe Y."/>
            <person name="Yazaki K."/>
            <person name="Yokoyama R."/>
            <person name="Yoshitake Y."/>
            <person name="Yotsui I."/>
            <person name="Zachgo S."/>
            <person name="Schmutz J."/>
        </authorList>
    </citation>
    <scope>NUCLEOTIDE SEQUENCE [LARGE SCALE GENOMIC DNA]</scope>
    <source>
        <strain evidence="4">Tak-1</strain>
    </source>
</reference>
<dbReference type="PANTHER" id="PTHR31432">
    <property type="entry name" value="INTRAFLAGELLAR TRANSPORT PROTEIN 74 HOMOLOG"/>
    <property type="match status" value="1"/>
</dbReference>
<keyword evidence="1" id="KW-0175">Coiled coil</keyword>
<feature type="coiled-coil region" evidence="1">
    <location>
        <begin position="171"/>
        <end position="205"/>
    </location>
</feature>
<organism evidence="3 4">
    <name type="scientific">Marchantia polymorpha</name>
    <name type="common">Common liverwort</name>
    <name type="synonym">Marchantia aquatica</name>
    <dbReference type="NCBI Taxonomy" id="3197"/>
    <lineage>
        <taxon>Eukaryota</taxon>
        <taxon>Viridiplantae</taxon>
        <taxon>Streptophyta</taxon>
        <taxon>Embryophyta</taxon>
        <taxon>Marchantiophyta</taxon>
        <taxon>Marchantiopsida</taxon>
        <taxon>Marchantiidae</taxon>
        <taxon>Marchantiales</taxon>
        <taxon>Marchantiaceae</taxon>
        <taxon>Marchantia</taxon>
    </lineage>
</organism>
<dbReference type="Gene3D" id="1.10.287.1490">
    <property type="match status" value="1"/>
</dbReference>
<dbReference type="GO" id="GO:0060271">
    <property type="term" value="P:cilium assembly"/>
    <property type="evidence" value="ECO:0007669"/>
    <property type="project" value="InterPro"/>
</dbReference>
<dbReference type="EMBL" id="KZ772725">
    <property type="protein sequence ID" value="PTQ38143.1"/>
    <property type="molecule type" value="Genomic_DNA"/>
</dbReference>
<dbReference type="GO" id="GO:0005929">
    <property type="term" value="C:cilium"/>
    <property type="evidence" value="ECO:0007669"/>
    <property type="project" value="GOC"/>
</dbReference>
<evidence type="ECO:0000256" key="1">
    <source>
        <dbReference type="SAM" id="Coils"/>
    </source>
</evidence>
<dbReference type="AlphaFoldDB" id="A0A2R6WWB8"/>
<gene>
    <name evidence="3" type="ORF">MARPO_0053s0077</name>
</gene>
<dbReference type="GO" id="GO:0030992">
    <property type="term" value="C:intraciliary transport particle B"/>
    <property type="evidence" value="ECO:0007669"/>
    <property type="project" value="InterPro"/>
</dbReference>
<dbReference type="PANTHER" id="PTHR31432:SF0">
    <property type="entry name" value="INTRAFLAGELLAR TRANSPORT PROTEIN 74 HOMOLOG"/>
    <property type="match status" value="1"/>
</dbReference>
<keyword evidence="4" id="KW-1185">Reference proteome</keyword>
<dbReference type="Proteomes" id="UP000244005">
    <property type="component" value="Unassembled WGS sequence"/>
</dbReference>
<protein>
    <submittedName>
        <fullName evidence="3">Uncharacterized protein</fullName>
    </submittedName>
</protein>
<dbReference type="GO" id="GO:0042073">
    <property type="term" value="P:intraciliary transport"/>
    <property type="evidence" value="ECO:0007669"/>
    <property type="project" value="InterPro"/>
</dbReference>
<accession>A0A2R6WWB8</accession>
<sequence>MSSSGRRGLQAAEVAEILMAGSPQRGHSSMSTYRPTSGQSSTIARPLTGRSERNVRPHTPGGSIGLDTPLTVESRPVTHHGMISMRSPSQGPGRKILDKSYFLGKLRSKKQELQAEIDSMTIEIDRLQKMGPASVHLEHHQESLVEEVKILRGQLGDYNTVMEKVAAGVDLEQLKDNIKTMKETIDNERKKIDQIFSERSQKEREAAAFEKDACLLEAELERRLDHVECKVLHCRQETKEINIWT</sequence>
<feature type="coiled-coil region" evidence="1">
    <location>
        <begin position="103"/>
        <end position="130"/>
    </location>
</feature>
<evidence type="ECO:0000256" key="2">
    <source>
        <dbReference type="SAM" id="MobiDB-lite"/>
    </source>
</evidence>
<dbReference type="InterPro" id="IPR029602">
    <property type="entry name" value="IFT74"/>
</dbReference>